<accession>A0A1I9G0T6</accession>
<sequence>MGKVLCHLGNRRLPSKILKCSNVQICICLTPITNNRSSRLLHSSSFGM</sequence>
<reference evidence="1" key="2">
    <citation type="submission" date="2012-12" db="EMBL/GenBank/DDBJ databases">
        <authorList>
            <consortium name="WormBase Consortium"/>
            <person name="Ghedin E."/>
            <person name="Paulini M."/>
        </authorList>
    </citation>
    <scope>NUCLEOTIDE SEQUENCE</scope>
    <source>
        <strain evidence="1">FR3</strain>
    </source>
</reference>
<name>A0A1I9G0T6_BRUMA</name>
<dbReference type="AlphaFoldDB" id="A0A1I9G0T6"/>
<evidence type="ECO:0000313" key="1">
    <source>
        <dbReference type="EMBL" id="CDP93065.1"/>
    </source>
</evidence>
<gene>
    <name evidence="1" type="primary">Bm13402</name>
    <name evidence="1" type="ORF">BM_Bm13402</name>
</gene>
<reference evidence="1" key="1">
    <citation type="journal article" date="2007" name="Science">
        <title>Draft genome of the filarial nematode parasite Brugia malayi.</title>
        <authorList>
            <person name="Ghedin E."/>
            <person name="Wang S."/>
            <person name="Spiro D."/>
            <person name="Caler E."/>
            <person name="Zhao Q."/>
            <person name="Crabtree J."/>
            <person name="Allen J.E."/>
            <person name="Delcher A.L."/>
            <person name="Guiliano D.B."/>
            <person name="Miranda-Saavedra D."/>
            <person name="Angiuoli S.V."/>
            <person name="Creasy T."/>
            <person name="Amedeo P."/>
            <person name="Haas B."/>
            <person name="El-Sayed N.M."/>
            <person name="Wortman J.R."/>
            <person name="Feldblyum T."/>
            <person name="Tallon L."/>
            <person name="Schatz M."/>
            <person name="Shumway M."/>
            <person name="Koo H."/>
            <person name="Salzberg S.L."/>
            <person name="Schobel S."/>
            <person name="Pertea M."/>
            <person name="Pop M."/>
            <person name="White O."/>
            <person name="Barton G.J."/>
            <person name="Carlow C.K."/>
            <person name="Crawford M.J."/>
            <person name="Daub J."/>
            <person name="Dimmic M.W."/>
            <person name="Estes C.F."/>
            <person name="Foster J.M."/>
            <person name="Ganatra M."/>
            <person name="Gregory W.F."/>
            <person name="Johnson N.M."/>
            <person name="Jin J."/>
            <person name="Komuniecki R."/>
            <person name="Korf I."/>
            <person name="Kumar S."/>
            <person name="Laney S."/>
            <person name="Li B.W."/>
            <person name="Li W."/>
            <person name="Lindblom T.H."/>
            <person name="Lustigman S."/>
            <person name="Ma D."/>
            <person name="Maina C.V."/>
            <person name="Martin D.M."/>
            <person name="McCarter J.P."/>
            <person name="McReynolds L."/>
            <person name="Mitreva M."/>
            <person name="Nutman T.B."/>
            <person name="Parkinson J."/>
            <person name="Peregrin-Alvarez J.M."/>
            <person name="Poole C."/>
            <person name="Ren Q."/>
            <person name="Saunders L."/>
            <person name="Sluder A.E."/>
            <person name="Smith K."/>
            <person name="Stanke M."/>
            <person name="Unnasch T.R."/>
            <person name="Ware J."/>
            <person name="Wei A.D."/>
            <person name="Weil G."/>
            <person name="Williams D.J."/>
            <person name="Zhang Y."/>
            <person name="Williams S.A."/>
            <person name="Fraser-Liggett C."/>
            <person name="Slatko B."/>
            <person name="Blaxter M.L."/>
            <person name="Scott A.L."/>
        </authorList>
    </citation>
    <scope>NUCLEOTIDE SEQUENCE</scope>
    <source>
        <strain evidence="1">FR3</strain>
    </source>
</reference>
<organism evidence="1">
    <name type="scientific">Brugia malayi</name>
    <name type="common">Filarial nematode worm</name>
    <dbReference type="NCBI Taxonomy" id="6279"/>
    <lineage>
        <taxon>Eukaryota</taxon>
        <taxon>Metazoa</taxon>
        <taxon>Ecdysozoa</taxon>
        <taxon>Nematoda</taxon>
        <taxon>Chromadorea</taxon>
        <taxon>Rhabditida</taxon>
        <taxon>Spirurina</taxon>
        <taxon>Spiruromorpha</taxon>
        <taxon>Filarioidea</taxon>
        <taxon>Onchocercidae</taxon>
        <taxon>Brugia</taxon>
    </lineage>
</organism>
<proteinExistence type="predicted"/>
<dbReference type="EMBL" id="LN856865">
    <property type="protein sequence ID" value="CDP93065.1"/>
    <property type="molecule type" value="Genomic_DNA"/>
</dbReference>
<protein>
    <submittedName>
        <fullName evidence="1">Bm13402</fullName>
    </submittedName>
</protein>